<protein>
    <submittedName>
        <fullName evidence="8">Mechanosensitive ion channel domain-containing protein</fullName>
    </submittedName>
</protein>
<keyword evidence="2" id="KW-1003">Cell membrane</keyword>
<dbReference type="RefSeq" id="WP_341443084.1">
    <property type="nucleotide sequence ID" value="NZ_JBBPCN010000001.1"/>
</dbReference>
<dbReference type="InterPro" id="IPR023408">
    <property type="entry name" value="MscS_beta-dom_sf"/>
</dbReference>
<dbReference type="InterPro" id="IPR010920">
    <property type="entry name" value="LSM_dom_sf"/>
</dbReference>
<evidence type="ECO:0000256" key="1">
    <source>
        <dbReference type="ARBA" id="ARBA00004651"/>
    </source>
</evidence>
<accession>A0ABU9CYH6</accession>
<reference evidence="8 9" key="1">
    <citation type="submission" date="2024-03" db="EMBL/GenBank/DDBJ databases">
        <title>Rhodococcus navarretei sp. nov. and Pseudarthrobacter quantumdoti sp. nov., two new species with the ability to biosynthesize Quantum Dots isolated from soil samples at Union Glacier, Antarctica.</title>
        <authorList>
            <person name="Vargas M."/>
        </authorList>
    </citation>
    <scope>NUCLEOTIDE SEQUENCE [LARGE SCALE GENOMIC DNA]</scope>
    <source>
        <strain evidence="8 9">EXRC-4A-4</strain>
    </source>
</reference>
<dbReference type="SUPFAM" id="SSF50182">
    <property type="entry name" value="Sm-like ribonucleoproteins"/>
    <property type="match status" value="1"/>
</dbReference>
<sequence>MYTAQSAELFGVTLVGISTTTGVKLVVTAVFVTIVLALRRLVLALTRRSLGGEVGDSRRFWARQGLQVIVAVVLVLGLVSIWVTPNTDITTGVGLISAGLAFALQQVITSLAAYFVILRGDTFGIGDRITLGGVRGDVVRLGFLKTTIMEMGQPPAVSDSDPAIWVNSRQYTGRLVTVTNGVIFTDPVYNYTREFPYLWEEIVLPIAYTDDRQLVEQILLRAARDHAVVDDPSANGAFESMRRRYALAPTSLNPSVYWRITDNWVELSLRFLVPHRGVRAIKDLMTRDILAGLDEAGIGIASATNEIVGIPDLKIVDARRDPDAHQ</sequence>
<keyword evidence="4 6" id="KW-1133">Transmembrane helix</keyword>
<comment type="caution">
    <text evidence="8">The sequence shown here is derived from an EMBL/GenBank/DDBJ whole genome shotgun (WGS) entry which is preliminary data.</text>
</comment>
<keyword evidence="5 6" id="KW-0472">Membrane</keyword>
<dbReference type="InterPro" id="IPR011066">
    <property type="entry name" value="MscS_channel_C_sf"/>
</dbReference>
<dbReference type="Proteomes" id="UP001456513">
    <property type="component" value="Unassembled WGS sequence"/>
</dbReference>
<feature type="transmembrane region" description="Helical" evidence="6">
    <location>
        <begin position="65"/>
        <end position="83"/>
    </location>
</feature>
<gene>
    <name evidence="8" type="ORF">AABD04_16350</name>
</gene>
<evidence type="ECO:0000259" key="7">
    <source>
        <dbReference type="Pfam" id="PF00924"/>
    </source>
</evidence>
<evidence type="ECO:0000313" key="8">
    <source>
        <dbReference type="EMBL" id="MEK8072414.1"/>
    </source>
</evidence>
<dbReference type="SUPFAM" id="SSF82689">
    <property type="entry name" value="Mechanosensitive channel protein MscS (YggB), C-terminal domain"/>
    <property type="match status" value="1"/>
</dbReference>
<evidence type="ECO:0000256" key="3">
    <source>
        <dbReference type="ARBA" id="ARBA00022692"/>
    </source>
</evidence>
<evidence type="ECO:0000313" key="9">
    <source>
        <dbReference type="Proteomes" id="UP001456513"/>
    </source>
</evidence>
<evidence type="ECO:0000256" key="4">
    <source>
        <dbReference type="ARBA" id="ARBA00022989"/>
    </source>
</evidence>
<comment type="subcellular location">
    <subcellularLocation>
        <location evidence="1">Cell membrane</location>
        <topology evidence="1">Multi-pass membrane protein</topology>
    </subcellularLocation>
</comment>
<keyword evidence="3 6" id="KW-0812">Transmembrane</keyword>
<feature type="transmembrane region" description="Helical" evidence="6">
    <location>
        <begin position="12"/>
        <end position="38"/>
    </location>
</feature>
<organism evidence="8 9">
    <name type="scientific">Rhodococcus navarretei</name>
    <dbReference type="NCBI Taxonomy" id="3128981"/>
    <lineage>
        <taxon>Bacteria</taxon>
        <taxon>Bacillati</taxon>
        <taxon>Actinomycetota</taxon>
        <taxon>Actinomycetes</taxon>
        <taxon>Mycobacteriales</taxon>
        <taxon>Nocardiaceae</taxon>
        <taxon>Rhodococcus</taxon>
    </lineage>
</organism>
<keyword evidence="9" id="KW-1185">Reference proteome</keyword>
<feature type="domain" description="Mechanosensitive ion channel MscS" evidence="7">
    <location>
        <begin position="107"/>
        <end position="151"/>
    </location>
</feature>
<dbReference type="Gene3D" id="2.30.30.60">
    <property type="match status" value="1"/>
</dbReference>
<evidence type="ECO:0000256" key="5">
    <source>
        <dbReference type="ARBA" id="ARBA00023136"/>
    </source>
</evidence>
<evidence type="ECO:0000256" key="2">
    <source>
        <dbReference type="ARBA" id="ARBA00022475"/>
    </source>
</evidence>
<feature type="transmembrane region" description="Helical" evidence="6">
    <location>
        <begin position="95"/>
        <end position="118"/>
    </location>
</feature>
<dbReference type="InterPro" id="IPR006685">
    <property type="entry name" value="MscS_channel_2nd"/>
</dbReference>
<evidence type="ECO:0000256" key="6">
    <source>
        <dbReference type="SAM" id="Phobius"/>
    </source>
</evidence>
<name>A0ABU9CYH6_9NOCA</name>
<dbReference type="EMBL" id="JBBPCN010000001">
    <property type="protein sequence ID" value="MEK8072414.1"/>
    <property type="molecule type" value="Genomic_DNA"/>
</dbReference>
<dbReference type="Gene3D" id="3.30.70.100">
    <property type="match status" value="1"/>
</dbReference>
<dbReference type="PANTHER" id="PTHR30566:SF5">
    <property type="entry name" value="MECHANOSENSITIVE ION CHANNEL PROTEIN 1, MITOCHONDRIAL-RELATED"/>
    <property type="match status" value="1"/>
</dbReference>
<dbReference type="PANTHER" id="PTHR30566">
    <property type="entry name" value="YNAI-RELATED MECHANOSENSITIVE ION CHANNEL"/>
    <property type="match status" value="1"/>
</dbReference>
<proteinExistence type="predicted"/>
<dbReference type="Pfam" id="PF00924">
    <property type="entry name" value="MS_channel_2nd"/>
    <property type="match status" value="1"/>
</dbReference>